<evidence type="ECO:0000259" key="18">
    <source>
        <dbReference type="SMART" id="SM00460"/>
    </source>
</evidence>
<keyword evidence="7" id="KW-0808">Transferase</keyword>
<comment type="function">
    <text evidence="14">Catalyzes the cross-linking of proteins and the conjugation of polyamines to proteins. Responsible for cross-linking epidermal proteins during formation of the stratum corneum. Involved in cell proliferation.</text>
</comment>
<feature type="compositionally biased region" description="Gly residues" evidence="17">
    <location>
        <begin position="409"/>
        <end position="419"/>
    </location>
</feature>
<feature type="active site" evidence="15">
    <location>
        <position position="398"/>
    </location>
</feature>
<feature type="region of interest" description="Disordered" evidence="17">
    <location>
        <begin position="851"/>
        <end position="876"/>
    </location>
</feature>
<evidence type="ECO:0000313" key="19">
    <source>
        <dbReference type="EMBL" id="KAK1338756.1"/>
    </source>
</evidence>
<dbReference type="InterPro" id="IPR001102">
    <property type="entry name" value="Transglutaminase_N"/>
</dbReference>
<dbReference type="InterPro" id="IPR050779">
    <property type="entry name" value="Transglutaminase"/>
</dbReference>
<evidence type="ECO:0000256" key="17">
    <source>
        <dbReference type="SAM" id="MobiDB-lite"/>
    </source>
</evidence>
<evidence type="ECO:0000256" key="6">
    <source>
        <dbReference type="ARBA" id="ARBA00023288"/>
    </source>
</evidence>
<sequence>MMDGPRSDVGRWGGNPWQPPTTPSPEPEPDRRSAEEAAPSGLDAAAAAPAGVGRTTTGGLSPQRLQGSRVQLWGTETRLPGLRLPPADLTGQRRECGWRWCHPRSCDFAEGMLVVTGVDLLSSRSDQNRREHHTDEFEYDELILRRGQPFHMVLFLSRPYESSDRVILELHIGQRGLQWEGGTWTEGLASRASSPGIRVRGNNPEVGKGTHVIIPVGKGGSGGWKAQVTKSSGQNLNLRVHTSPNAIIGKFQFTVRTHSEAGEFLLPFDPHNEIYILFNPWCPEDIVYVDHEDWRQEYVLNESGRIYYGTEAQIGERTWNYGQFDHGVLDACLYILDRRGMPYGGRGDPVNSLDDNGVLIGNWSGDYSRGTNPSAWVGSVEILLSYLRTGYSVPYGQCWVFAGVTTTGSGGTSTGGGPGPDKEEGGQPGYTFMSQAQLGYSVGAVLRCLGLATRTVTNFNSAHDTDTSLTMDIYFDENMKPLEHLNHDSVWNFHVWNDCWMKRPDLPSGFDGWQVVDATPQETSSGIFCCGPCSVQSVKNGLVYMKYDTPFIFAEVNSDKVYWQRQDDGSFKIVYVEEKAIGTLIITKAIGSNMQDDVTHLYKHPEGSAAERKAVETATAHGSKPNVYATRDSAEDVAIQVEAQDAVMGQDLSVSVVLTNRSSSSSRTVKLHLYLSVTFYTGVTGSVFKESKKEVVLAPGASDRVTMPVAYKEYKPHLVDQGAMLLNVSGHVKESGQVLAKQHTFRLRTPDLSLTLLGAAVVGQECEVQIVFKNPVPVTLTNVVFRLEGSGLQRPKILNVGDIGGNETVTLRQTFVPVRPGPRQLIASLDSPQLSQVHGVIQVDVAPASGSRAVSSDAGDNSRSGETIPMASRGGA</sequence>
<evidence type="ECO:0000256" key="15">
    <source>
        <dbReference type="PIRSR" id="PIRSR000459-1"/>
    </source>
</evidence>
<evidence type="ECO:0000256" key="8">
    <source>
        <dbReference type="ARBA" id="ARBA00024222"/>
    </source>
</evidence>
<evidence type="ECO:0000256" key="14">
    <source>
        <dbReference type="ARBA" id="ARBA00045815"/>
    </source>
</evidence>
<dbReference type="Pfam" id="PF00927">
    <property type="entry name" value="Transglut_C"/>
    <property type="match status" value="2"/>
</dbReference>
<keyword evidence="5" id="KW-0417">Keratinization</keyword>
<dbReference type="SUPFAM" id="SSF49309">
    <property type="entry name" value="Transglutaminase, two C-terminal domains"/>
    <property type="match status" value="2"/>
</dbReference>
<dbReference type="PANTHER" id="PTHR11590:SF49">
    <property type="entry name" value="PROTEIN-GLUTAMINE GAMMA-GLUTAMYLTRANSFERASE K"/>
    <property type="match status" value="1"/>
</dbReference>
<evidence type="ECO:0000256" key="12">
    <source>
        <dbReference type="ARBA" id="ARBA00041726"/>
    </source>
</evidence>
<keyword evidence="16" id="KW-0479">Metal-binding</keyword>
<dbReference type="GO" id="GO:0046872">
    <property type="term" value="F:metal ion binding"/>
    <property type="evidence" value="ECO:0007669"/>
    <property type="project" value="UniProtKB-KW"/>
</dbReference>
<dbReference type="EC" id="2.3.2.13" evidence="8"/>
<dbReference type="PIRSF" id="PIRSF000459">
    <property type="entry name" value="TGM_EBP42"/>
    <property type="match status" value="1"/>
</dbReference>
<dbReference type="Pfam" id="PF00868">
    <property type="entry name" value="Transglut_N"/>
    <property type="match status" value="2"/>
</dbReference>
<evidence type="ECO:0000256" key="16">
    <source>
        <dbReference type="PIRSR" id="PIRSR000459-2"/>
    </source>
</evidence>
<feature type="binding site" evidence="16">
    <location>
        <position position="559"/>
    </location>
    <ligand>
        <name>Ca(2+)</name>
        <dbReference type="ChEBI" id="CHEBI:29108"/>
    </ligand>
</feature>
<evidence type="ECO:0000256" key="1">
    <source>
        <dbReference type="ARBA" id="ARBA00004635"/>
    </source>
</evidence>
<evidence type="ECO:0000256" key="9">
    <source>
        <dbReference type="ARBA" id="ARBA00038573"/>
    </source>
</evidence>
<feature type="compositionally biased region" description="Polar residues" evidence="17">
    <location>
        <begin position="852"/>
        <end position="865"/>
    </location>
</feature>
<comment type="similarity">
    <text evidence="2">Belongs to the transglutaminase superfamily. Transglutaminase family.</text>
</comment>
<dbReference type="SMART" id="SM00460">
    <property type="entry name" value="TGc"/>
    <property type="match status" value="1"/>
</dbReference>
<comment type="caution">
    <text evidence="19">The sequence shown here is derived from an EMBL/GenBank/DDBJ whole genome shotgun (WGS) entry which is preliminary data.</text>
</comment>
<reference evidence="19" key="1">
    <citation type="submission" date="2023-06" db="EMBL/GenBank/DDBJ databases">
        <title>Reference genome for the Northern bat (Eptesicus nilssonii), a most northern bat species.</title>
        <authorList>
            <person name="Laine V.N."/>
            <person name="Pulliainen A.T."/>
            <person name="Lilley T.M."/>
        </authorList>
    </citation>
    <scope>NUCLEOTIDE SEQUENCE</scope>
    <source>
        <strain evidence="19">BLF_Eptnil</strain>
        <tissue evidence="19">Kidney</tissue>
    </source>
</reference>
<keyword evidence="7" id="KW-0012">Acyltransferase</keyword>
<dbReference type="InterPro" id="IPR036985">
    <property type="entry name" value="Transglutaminase-like_sf"/>
</dbReference>
<gene>
    <name evidence="19" type="ORF">QTO34_019414</name>
</gene>
<dbReference type="Gene3D" id="3.90.260.10">
    <property type="entry name" value="Transglutaminase-like"/>
    <property type="match status" value="1"/>
</dbReference>
<evidence type="ECO:0000313" key="20">
    <source>
        <dbReference type="Proteomes" id="UP001177744"/>
    </source>
</evidence>
<feature type="active site" evidence="15">
    <location>
        <position position="517"/>
    </location>
</feature>
<dbReference type="InterPro" id="IPR036238">
    <property type="entry name" value="Transglutaminase_C_sf"/>
</dbReference>
<feature type="binding site" evidence="16">
    <location>
        <position position="557"/>
    </location>
    <ligand>
        <name>Ca(2+)</name>
        <dbReference type="ChEBI" id="CHEBI:29108"/>
    </ligand>
</feature>
<evidence type="ECO:0000256" key="11">
    <source>
        <dbReference type="ARBA" id="ARBA00041651"/>
    </source>
</evidence>
<dbReference type="InterPro" id="IPR038765">
    <property type="entry name" value="Papain-like_cys_pep_sf"/>
</dbReference>
<organism evidence="19 20">
    <name type="scientific">Cnephaeus nilssonii</name>
    <name type="common">Northern bat</name>
    <name type="synonym">Eptesicus nilssonii</name>
    <dbReference type="NCBI Taxonomy" id="3371016"/>
    <lineage>
        <taxon>Eukaryota</taxon>
        <taxon>Metazoa</taxon>
        <taxon>Chordata</taxon>
        <taxon>Craniata</taxon>
        <taxon>Vertebrata</taxon>
        <taxon>Euteleostomi</taxon>
        <taxon>Mammalia</taxon>
        <taxon>Eutheria</taxon>
        <taxon>Laurasiatheria</taxon>
        <taxon>Chiroptera</taxon>
        <taxon>Yangochiroptera</taxon>
        <taxon>Vespertilionidae</taxon>
        <taxon>Cnephaeus</taxon>
    </lineage>
</organism>
<dbReference type="FunFam" id="2.60.40.10:FF:000090">
    <property type="entry name" value="Protein-glutamine gamma-glutamyltransferase 2"/>
    <property type="match status" value="1"/>
</dbReference>
<feature type="compositionally biased region" description="Low complexity" evidence="17">
    <location>
        <begin position="36"/>
        <end position="51"/>
    </location>
</feature>
<protein>
    <recommendedName>
        <fullName evidence="10">Protein-glutamine gamma-glutamyltransferase K</fullName>
        <ecNumber evidence="8">2.3.2.13</ecNumber>
    </recommendedName>
    <alternativeName>
        <fullName evidence="13">Epidermal TGase</fullName>
    </alternativeName>
    <alternativeName>
        <fullName evidence="12">Transglutaminase K</fullName>
    </alternativeName>
    <alternativeName>
        <fullName evidence="11">Transglutaminase-1</fullName>
    </alternativeName>
</protein>
<dbReference type="GO" id="GO:0031424">
    <property type="term" value="P:keratinization"/>
    <property type="evidence" value="ECO:0007669"/>
    <property type="project" value="UniProtKB-KW"/>
</dbReference>
<comment type="subunit">
    <text evidence="9">Interacts with PLAAT4.</text>
</comment>
<evidence type="ECO:0000256" key="13">
    <source>
        <dbReference type="ARBA" id="ARBA00043229"/>
    </source>
</evidence>
<feature type="region of interest" description="Disordered" evidence="17">
    <location>
        <begin position="409"/>
        <end position="429"/>
    </location>
</feature>
<keyword evidence="3" id="KW-0597">Phosphoprotein</keyword>
<feature type="compositionally biased region" description="Polar residues" evidence="17">
    <location>
        <begin position="54"/>
        <end position="69"/>
    </location>
</feature>
<dbReference type="Gene3D" id="2.60.40.10">
    <property type="entry name" value="Immunoglobulins"/>
    <property type="match status" value="3"/>
</dbReference>
<dbReference type="GO" id="GO:0003810">
    <property type="term" value="F:protein-glutamine gamma-glutamyltransferase activity"/>
    <property type="evidence" value="ECO:0007669"/>
    <property type="project" value="UniProtKB-EC"/>
</dbReference>
<feature type="binding site" evidence="16">
    <location>
        <position position="606"/>
    </location>
    <ligand>
        <name>Ca(2+)</name>
        <dbReference type="ChEBI" id="CHEBI:29108"/>
    </ligand>
</feature>
<evidence type="ECO:0000256" key="4">
    <source>
        <dbReference type="ARBA" id="ARBA00023139"/>
    </source>
</evidence>
<evidence type="ECO:0000256" key="3">
    <source>
        <dbReference type="ARBA" id="ARBA00022553"/>
    </source>
</evidence>
<dbReference type="Proteomes" id="UP001177744">
    <property type="component" value="Unassembled WGS sequence"/>
</dbReference>
<keyword evidence="20" id="KW-1185">Reference proteome</keyword>
<name>A0AA40HWH4_CNENI</name>
<evidence type="ECO:0000256" key="2">
    <source>
        <dbReference type="ARBA" id="ARBA00005968"/>
    </source>
</evidence>
<dbReference type="SUPFAM" id="SSF54001">
    <property type="entry name" value="Cysteine proteinases"/>
    <property type="match status" value="1"/>
</dbReference>
<dbReference type="InterPro" id="IPR002931">
    <property type="entry name" value="Transglutaminase-like"/>
</dbReference>
<dbReference type="EMBL" id="JAULJE010000009">
    <property type="protein sequence ID" value="KAK1338756.1"/>
    <property type="molecule type" value="Genomic_DNA"/>
</dbReference>
<keyword evidence="16" id="KW-0106">Calcium</keyword>
<dbReference type="InterPro" id="IPR014756">
    <property type="entry name" value="Ig_E-set"/>
</dbReference>
<dbReference type="InterPro" id="IPR013783">
    <property type="entry name" value="Ig-like_fold"/>
</dbReference>
<dbReference type="AlphaFoldDB" id="A0AA40HWH4"/>
<keyword evidence="4" id="KW-0564">Palmitate</keyword>
<feature type="domain" description="Transglutaminase-like" evidence="18">
    <location>
        <begin position="437"/>
        <end position="520"/>
    </location>
</feature>
<evidence type="ECO:0000256" key="10">
    <source>
        <dbReference type="ARBA" id="ARBA00040559"/>
    </source>
</evidence>
<dbReference type="FunFam" id="2.60.40.10:FF:000171">
    <property type="entry name" value="protein-glutamine gamma-glutamyltransferase 6"/>
    <property type="match status" value="1"/>
</dbReference>
<dbReference type="InterPro" id="IPR023608">
    <property type="entry name" value="Transglutaminase_animal"/>
</dbReference>
<feature type="region of interest" description="Disordered" evidence="17">
    <location>
        <begin position="1"/>
        <end position="69"/>
    </location>
</feature>
<comment type="cofactor">
    <cofactor evidence="16">
        <name>Ca(2+)</name>
        <dbReference type="ChEBI" id="CHEBI:29108"/>
    </cofactor>
    <text evidence="16">Binds 1 Ca(2+) ion per subunit.</text>
</comment>
<dbReference type="SUPFAM" id="SSF81296">
    <property type="entry name" value="E set domains"/>
    <property type="match status" value="1"/>
</dbReference>
<feature type="binding site" evidence="16">
    <location>
        <position position="611"/>
    </location>
    <ligand>
        <name>Ca(2+)</name>
        <dbReference type="ChEBI" id="CHEBI:29108"/>
    </ligand>
</feature>
<comment type="subcellular location">
    <subcellularLocation>
        <location evidence="1">Membrane</location>
        <topology evidence="1">Lipid-anchor</topology>
    </subcellularLocation>
</comment>
<evidence type="ECO:0000256" key="7">
    <source>
        <dbReference type="ARBA" id="ARBA00023315"/>
    </source>
</evidence>
<proteinExistence type="inferred from homology"/>
<feature type="active site" evidence="15">
    <location>
        <position position="494"/>
    </location>
</feature>
<dbReference type="PANTHER" id="PTHR11590">
    <property type="entry name" value="PROTEIN-GLUTAMINE GAMMA-GLUTAMYLTRANSFERASE"/>
    <property type="match status" value="1"/>
</dbReference>
<feature type="compositionally biased region" description="Pro residues" evidence="17">
    <location>
        <begin position="17"/>
        <end position="26"/>
    </location>
</feature>
<keyword evidence="6" id="KW-0449">Lipoprotein</keyword>
<dbReference type="GO" id="GO:0016020">
    <property type="term" value="C:membrane"/>
    <property type="evidence" value="ECO:0007669"/>
    <property type="project" value="UniProtKB-SubCell"/>
</dbReference>
<evidence type="ECO:0000256" key="5">
    <source>
        <dbReference type="ARBA" id="ARBA00023249"/>
    </source>
</evidence>
<dbReference type="InterPro" id="IPR008958">
    <property type="entry name" value="Transglutaminase_C"/>
</dbReference>
<accession>A0AA40HWH4</accession>